<gene>
    <name evidence="2" type="ORF">H0486_05065</name>
</gene>
<sequence>MNGTIRYTIRPYDTIWMLAQVFNTTVDSIMELNPGINPRNLLIGQVITIRPGYQYYPSYPRNGTGPMGEFMDDYMDEELDDAMDDMYDMDGMDGDMEELMNLFRMLWEQHSHWTAMAIISIIHDLPEREMVIQRLLRNATDFANAFSQYYGVDSAQALGDLMTRHLTIAAEVVEAAKIGDTDALANADQRWRENAEQIASLLASMNEYWSVDDWSAMLFEHLNLLTDFVTAVLTQNYQDAVKLIDDIEMQVLDMADMMSMGIARQFPD</sequence>
<feature type="domain" description="LysM" evidence="1">
    <location>
        <begin position="5"/>
        <end position="49"/>
    </location>
</feature>
<dbReference type="SMART" id="SM00257">
    <property type="entry name" value="LysM"/>
    <property type="match status" value="1"/>
</dbReference>
<dbReference type="Gene3D" id="3.10.350.10">
    <property type="entry name" value="LysM domain"/>
    <property type="match status" value="1"/>
</dbReference>
<evidence type="ECO:0000259" key="1">
    <source>
        <dbReference type="PROSITE" id="PS51782"/>
    </source>
</evidence>
<comment type="caution">
    <text evidence="2">The sequence shown here is derived from an EMBL/GenBank/DDBJ whole genome shotgun (WGS) entry which is preliminary data.</text>
</comment>
<proteinExistence type="predicted"/>
<dbReference type="InterPro" id="IPR018392">
    <property type="entry name" value="LysM"/>
</dbReference>
<dbReference type="AlphaFoldDB" id="A0A839JY44"/>
<dbReference type="Pfam" id="PF01476">
    <property type="entry name" value="LysM"/>
    <property type="match status" value="1"/>
</dbReference>
<accession>A0A839JY44</accession>
<name>A0A839JY44_9FIRM</name>
<evidence type="ECO:0000313" key="3">
    <source>
        <dbReference type="Proteomes" id="UP000574276"/>
    </source>
</evidence>
<organism evidence="2 3">
    <name type="scientific">Variimorphobacter saccharofermentans</name>
    <dbReference type="NCBI Taxonomy" id="2755051"/>
    <lineage>
        <taxon>Bacteria</taxon>
        <taxon>Bacillati</taxon>
        <taxon>Bacillota</taxon>
        <taxon>Clostridia</taxon>
        <taxon>Lachnospirales</taxon>
        <taxon>Lachnospiraceae</taxon>
        <taxon>Variimorphobacter</taxon>
    </lineage>
</organism>
<evidence type="ECO:0000313" key="2">
    <source>
        <dbReference type="EMBL" id="MBB2182244.1"/>
    </source>
</evidence>
<dbReference type="SUPFAM" id="SSF54106">
    <property type="entry name" value="LysM domain"/>
    <property type="match status" value="1"/>
</dbReference>
<dbReference type="RefSeq" id="WP_228351971.1">
    <property type="nucleotide sequence ID" value="NZ_JACEGA010000001.1"/>
</dbReference>
<dbReference type="PROSITE" id="PS51782">
    <property type="entry name" value="LYSM"/>
    <property type="match status" value="1"/>
</dbReference>
<dbReference type="Proteomes" id="UP000574276">
    <property type="component" value="Unassembled WGS sequence"/>
</dbReference>
<protein>
    <submittedName>
        <fullName evidence="2">LysM peptidoglycan-binding domain-containing protein</fullName>
    </submittedName>
</protein>
<keyword evidence="3" id="KW-1185">Reference proteome</keyword>
<dbReference type="CDD" id="cd00118">
    <property type="entry name" value="LysM"/>
    <property type="match status" value="1"/>
</dbReference>
<reference evidence="2 3" key="1">
    <citation type="submission" date="2020-07" db="EMBL/GenBank/DDBJ databases">
        <title>Characterization and genome sequencing of isolate MD1, a novel member within the family Lachnospiraceae.</title>
        <authorList>
            <person name="Rettenmaier R."/>
            <person name="Di Bello L."/>
            <person name="Zinser C."/>
            <person name="Scheitz K."/>
            <person name="Liebl W."/>
            <person name="Zverlov V."/>
        </authorList>
    </citation>
    <scope>NUCLEOTIDE SEQUENCE [LARGE SCALE GENOMIC DNA]</scope>
    <source>
        <strain evidence="2 3">MD1</strain>
    </source>
</reference>
<dbReference type="EMBL" id="JACEGA010000001">
    <property type="protein sequence ID" value="MBB2182244.1"/>
    <property type="molecule type" value="Genomic_DNA"/>
</dbReference>
<dbReference type="InterPro" id="IPR036779">
    <property type="entry name" value="LysM_dom_sf"/>
</dbReference>